<dbReference type="Pfam" id="PF05147">
    <property type="entry name" value="LANC_like"/>
    <property type="match status" value="1"/>
</dbReference>
<dbReference type="GO" id="GO:0005975">
    <property type="term" value="P:carbohydrate metabolic process"/>
    <property type="evidence" value="ECO:0007669"/>
    <property type="project" value="InterPro"/>
</dbReference>
<dbReference type="EMBL" id="CP012752">
    <property type="protein sequence ID" value="ALG09568.1"/>
    <property type="molecule type" value="Genomic_DNA"/>
</dbReference>
<dbReference type="InterPro" id="IPR017146">
    <property type="entry name" value="Lanti_2_LanM"/>
</dbReference>
<name>A0A0N9I5A6_9PSEU</name>
<evidence type="ECO:0000313" key="3">
    <source>
        <dbReference type="Proteomes" id="UP000063699"/>
    </source>
</evidence>
<keyword evidence="3" id="KW-1185">Reference proteome</keyword>
<dbReference type="Gene3D" id="1.50.10.10">
    <property type="match status" value="1"/>
</dbReference>
<feature type="domain" description="Lantibiotic biosynthesis protein dehydration" evidence="1">
    <location>
        <begin position="323"/>
        <end position="693"/>
    </location>
</feature>
<dbReference type="Pfam" id="PF09821">
    <property type="entry name" value="AAA_assoc_C"/>
    <property type="match status" value="1"/>
</dbReference>
<dbReference type="InterPro" id="IPR007822">
    <property type="entry name" value="LANC-like"/>
</dbReference>
<dbReference type="AlphaFoldDB" id="A0A0N9I5A6"/>
<dbReference type="KEGG" id="kphy:AOZ06_24065"/>
<dbReference type="InterPro" id="IPR018632">
    <property type="entry name" value="AAA-associated_dom_C"/>
</dbReference>
<evidence type="ECO:0000259" key="1">
    <source>
        <dbReference type="Pfam" id="PF13575"/>
    </source>
</evidence>
<accession>A0A0N9I5A6</accession>
<dbReference type="Pfam" id="PF13575">
    <property type="entry name" value="DUF4135"/>
    <property type="match status" value="1"/>
</dbReference>
<gene>
    <name evidence="2" type="ORF">AOZ06_24065</name>
</gene>
<protein>
    <recommendedName>
        <fullName evidence="1">Lantibiotic biosynthesis protein dehydration domain-containing protein</fullName>
    </recommendedName>
</protein>
<reference evidence="2 3" key="1">
    <citation type="submission" date="2015-07" db="EMBL/GenBank/DDBJ databases">
        <title>Genome sequencing of Kibdelosporangium phytohabitans.</title>
        <authorList>
            <person name="Qin S."/>
            <person name="Xing K."/>
        </authorList>
    </citation>
    <scope>NUCLEOTIDE SEQUENCE [LARGE SCALE GENOMIC DNA]</scope>
    <source>
        <strain evidence="2 3">KLBMP1111</strain>
    </source>
</reference>
<dbReference type="SMART" id="SM01260">
    <property type="entry name" value="LANC_like"/>
    <property type="match status" value="1"/>
</dbReference>
<organism evidence="2 3">
    <name type="scientific">Kibdelosporangium phytohabitans</name>
    <dbReference type="NCBI Taxonomy" id="860235"/>
    <lineage>
        <taxon>Bacteria</taxon>
        <taxon>Bacillati</taxon>
        <taxon>Actinomycetota</taxon>
        <taxon>Actinomycetes</taxon>
        <taxon>Pseudonocardiales</taxon>
        <taxon>Pseudonocardiaceae</taxon>
        <taxon>Kibdelosporangium</taxon>
    </lineage>
</organism>
<dbReference type="Proteomes" id="UP000063699">
    <property type="component" value="Chromosome"/>
</dbReference>
<dbReference type="CDD" id="cd04792">
    <property type="entry name" value="LanM-like"/>
    <property type="match status" value="1"/>
</dbReference>
<dbReference type="NCBIfam" id="TIGR03897">
    <property type="entry name" value="lanti_2_LanM"/>
    <property type="match status" value="1"/>
</dbReference>
<dbReference type="SUPFAM" id="SSF158745">
    <property type="entry name" value="LanC-like"/>
    <property type="match status" value="1"/>
</dbReference>
<dbReference type="STRING" id="860235.AOZ06_24065"/>
<dbReference type="InterPro" id="IPR012341">
    <property type="entry name" value="6hp_glycosidase-like_sf"/>
</dbReference>
<dbReference type="GO" id="GO:0031179">
    <property type="term" value="P:peptide modification"/>
    <property type="evidence" value="ECO:0007669"/>
    <property type="project" value="InterPro"/>
</dbReference>
<sequence>MDAATMLDFVRVAGGDLTMTELGRLFTTAGIQDSRKIFAEQVPHRAPLVRTICTALASCWGRYAELFDYDTGTDRITAEPVYARFPSSRTVWAIWAADRRTGCGCERGWNPRMTGGATGGMLSGVPPNPTATGRLAETWWARGVALHERAMGEPLSATTAQQMDSGAPLGWFGVRLAEAGLDGTTAPSVFAETPASIAARIARPDWADAVERAVRVAEPLPAGTAVHGDWKDAFALVFRPFVAEATERVTAAVDGAVADVRVLADQFATGLGRRLAELAARTLVREMRESRTQLLGGDGAGRFADFVRRTATPAGLAALAGTYPVLARLLGQTSRFAADATIELLDRFAADRCEIVELLLHGNDPGLLTTIRGGQGDIHQRGRSVAFLMFANGDRVVYKPRDLRAHVWFNAAVSSLNRMVAQLDLRTAAVVAKPGYGWVEYVTARPLARLADADVFYRRQGALLALLHATSTSDVHYQNLIACGDQPVLVDAETLLQPILPGPHGYASDPAAQALATSVFRTALLPMMVVGEHGAVDMSGLGGDRGTVSPGSSAVWEFPATDRMRLVRARTQFAGAANRPRFDDRDLDPCDYETALLQGFRHGYDAVMLHRTELTRLVVDSAGMDVRVLVRPTRGYLTLLEGAGEPELLRDALDRDRLFDLLWTESAGYPLRRTLSRHEAADLWAGDVPLFTARPDQRDLWTSDGQREPDVLGETVLDQVRARIDGHSEADRRDQEWIISATLATRRPCAGHVSTAPLPGPVEVTAAQPERLLAVACGIADQIVARSAAVGDRVNWLGLELVDERQWLLMPMGAGLANGYTGVALFLAQLADLTGVAHYGDVARRAITPVAQLLDVLAAQPELAATVGPGGYHGFGGIAYALARMTTLLPRGETGRMAESAVDCAAAATGSVAGWAHGIAGCLAAMVAVHAELGTPSAARLAESCADHLRQALPRDASGFADGSAGIGLALARFGGAGSSVAHLGQEVLAASAHRGDDGWCCGRAGLVAARSAFLDDADLERATRNLAERPMLRDLSLCHGELGITEALTVIAERHPAAVPVLRARAGLVLDSVNRYGVSCGTPGGVVTPGLLSGLAGIGYGLLRLGFPDRVPSVLLLEPSRR</sequence>
<dbReference type="PRINTS" id="PR01950">
    <property type="entry name" value="LANCSUPER"/>
</dbReference>
<dbReference type="InterPro" id="IPR025410">
    <property type="entry name" value="Lant_dehyd"/>
</dbReference>
<evidence type="ECO:0000313" key="2">
    <source>
        <dbReference type="EMBL" id="ALG09568.1"/>
    </source>
</evidence>
<proteinExistence type="predicted"/>